<gene>
    <name evidence="1" type="ORF">WMSIL1_LOCUS9340</name>
</gene>
<name>A0A564YSV2_HYMDI</name>
<organism evidence="1 2">
    <name type="scientific">Hymenolepis diminuta</name>
    <name type="common">Rat tapeworm</name>
    <dbReference type="NCBI Taxonomy" id="6216"/>
    <lineage>
        <taxon>Eukaryota</taxon>
        <taxon>Metazoa</taxon>
        <taxon>Spiralia</taxon>
        <taxon>Lophotrochozoa</taxon>
        <taxon>Platyhelminthes</taxon>
        <taxon>Cestoda</taxon>
        <taxon>Eucestoda</taxon>
        <taxon>Cyclophyllidea</taxon>
        <taxon>Hymenolepididae</taxon>
        <taxon>Hymenolepis</taxon>
    </lineage>
</organism>
<dbReference type="Proteomes" id="UP000321570">
    <property type="component" value="Unassembled WGS sequence"/>
</dbReference>
<dbReference type="AlphaFoldDB" id="A0A564YSV2"/>
<keyword evidence="2" id="KW-1185">Reference proteome</keyword>
<dbReference type="EMBL" id="CABIJS010000356">
    <property type="protein sequence ID" value="VUZ50341.1"/>
    <property type="molecule type" value="Genomic_DNA"/>
</dbReference>
<proteinExistence type="predicted"/>
<evidence type="ECO:0000313" key="1">
    <source>
        <dbReference type="EMBL" id="VUZ50341.1"/>
    </source>
</evidence>
<sequence length="101" mass="11471">MVEEKDIYVAMDRCKYKAVNTADFKAVNICLCLPTLYLDEGGSGETTHSLTSCNFNCNLSSGTRHWTWIMKYVTMKYQEGLNFRSSKSAQSSQIVLKTVLR</sequence>
<reference evidence="1 2" key="1">
    <citation type="submission" date="2019-07" db="EMBL/GenBank/DDBJ databases">
        <authorList>
            <person name="Jastrzebski P J."/>
            <person name="Paukszto L."/>
            <person name="Jastrzebski P J."/>
        </authorList>
    </citation>
    <scope>NUCLEOTIDE SEQUENCE [LARGE SCALE GENOMIC DNA]</scope>
    <source>
        <strain evidence="1 2">WMS-il1</strain>
    </source>
</reference>
<accession>A0A564YSV2</accession>
<protein>
    <submittedName>
        <fullName evidence="1">Uncharacterized protein</fullName>
    </submittedName>
</protein>
<evidence type="ECO:0000313" key="2">
    <source>
        <dbReference type="Proteomes" id="UP000321570"/>
    </source>
</evidence>